<dbReference type="InterPro" id="IPR051398">
    <property type="entry name" value="Polysacch_Deacetylase"/>
</dbReference>
<gene>
    <name evidence="4" type="ORF">B0A64_05050</name>
</gene>
<dbReference type="Gene3D" id="3.20.20.370">
    <property type="entry name" value="Glycoside hydrolase/deacetylase"/>
    <property type="match status" value="1"/>
</dbReference>
<dbReference type="AlphaFoldDB" id="A0A227PIB6"/>
<name>A0A227PIB6_9FLAO</name>
<protein>
    <recommendedName>
        <fullName evidence="3">NodB homology domain-containing protein</fullName>
    </recommendedName>
</protein>
<dbReference type="GO" id="GO:0005576">
    <property type="term" value="C:extracellular region"/>
    <property type="evidence" value="ECO:0007669"/>
    <property type="project" value="UniProtKB-SubCell"/>
</dbReference>
<dbReference type="Proteomes" id="UP000214684">
    <property type="component" value="Unassembled WGS sequence"/>
</dbReference>
<dbReference type="OrthoDB" id="1446101at2"/>
<dbReference type="EMBL" id="MUGS01000005">
    <property type="protein sequence ID" value="OXG08795.1"/>
    <property type="molecule type" value="Genomic_DNA"/>
</dbReference>
<feature type="domain" description="NodB homology" evidence="3">
    <location>
        <begin position="61"/>
        <end position="302"/>
    </location>
</feature>
<evidence type="ECO:0000313" key="5">
    <source>
        <dbReference type="Proteomes" id="UP000214684"/>
    </source>
</evidence>
<comment type="subcellular location">
    <subcellularLocation>
        <location evidence="1">Secreted</location>
    </subcellularLocation>
</comment>
<comment type="caution">
    <text evidence="4">The sequence shown here is derived from an EMBL/GenBank/DDBJ whole genome shotgun (WGS) entry which is preliminary data.</text>
</comment>
<dbReference type="Pfam" id="PF01522">
    <property type="entry name" value="Polysacc_deac_1"/>
    <property type="match status" value="2"/>
</dbReference>
<dbReference type="PANTHER" id="PTHR34216:SF3">
    <property type="entry name" value="POLY-BETA-1,6-N-ACETYL-D-GLUCOSAMINE N-DEACETYLASE"/>
    <property type="match status" value="1"/>
</dbReference>
<accession>A0A227PIB6</accession>
<dbReference type="PROSITE" id="PS51677">
    <property type="entry name" value="NODB"/>
    <property type="match status" value="1"/>
</dbReference>
<reference evidence="4 5" key="1">
    <citation type="submission" date="2016-11" db="EMBL/GenBank/DDBJ databases">
        <title>Whole genomes of Flavobacteriaceae.</title>
        <authorList>
            <person name="Stine C."/>
            <person name="Li C."/>
            <person name="Tadesse D."/>
        </authorList>
    </citation>
    <scope>NUCLEOTIDE SEQUENCE [LARGE SCALE GENOMIC DNA]</scope>
    <source>
        <strain evidence="4 5">DSM 24704</strain>
    </source>
</reference>
<dbReference type="InterPro" id="IPR011330">
    <property type="entry name" value="Glyco_hydro/deAcase_b/a-brl"/>
</dbReference>
<dbReference type="PANTHER" id="PTHR34216">
    <property type="match status" value="1"/>
</dbReference>
<evidence type="ECO:0000259" key="3">
    <source>
        <dbReference type="PROSITE" id="PS51677"/>
    </source>
</evidence>
<organism evidence="4 5">
    <name type="scientific">Flavobacterium araucananum</name>
    <dbReference type="NCBI Taxonomy" id="946678"/>
    <lineage>
        <taxon>Bacteria</taxon>
        <taxon>Pseudomonadati</taxon>
        <taxon>Bacteroidota</taxon>
        <taxon>Flavobacteriia</taxon>
        <taxon>Flavobacteriales</taxon>
        <taxon>Flavobacteriaceae</taxon>
        <taxon>Flavobacterium</taxon>
    </lineage>
</organism>
<evidence type="ECO:0000256" key="2">
    <source>
        <dbReference type="ARBA" id="ARBA00022729"/>
    </source>
</evidence>
<dbReference type="RefSeq" id="WP_089478433.1">
    <property type="nucleotide sequence ID" value="NZ_MUGS01000005.1"/>
</dbReference>
<evidence type="ECO:0000256" key="1">
    <source>
        <dbReference type="ARBA" id="ARBA00004613"/>
    </source>
</evidence>
<dbReference type="InterPro" id="IPR002509">
    <property type="entry name" value="NODB_dom"/>
</dbReference>
<sequence length="302" mass="34778">MLTVSNYHYIRLDFKTKYPSIFGLTPNEFKQQLILLKNQGHFVHPNDLVSNLNTILQSKENNLLITFDDGLKEQFDLALPVLDELNIPAVFFVNSINREEKKVSTVHKIHLLRSIISSSEFLEKFIDLPFSPLEEKKAQEIYRYDDEKSAALKYILNFKLDFKQQEQIVNKLFDLHFDQNTVLDSLYMTKQNLIELASKGYLGSHTHSHYPLGLLETETIKTELEKTKTYLDQLTNSAVNIISYPYGTPEVCTDLVADLAKKTGYKIGFTTTRGINTLDENPLLLNRFDCNDLIGGKNYNKI</sequence>
<keyword evidence="5" id="KW-1185">Reference proteome</keyword>
<dbReference type="GO" id="GO:0016810">
    <property type="term" value="F:hydrolase activity, acting on carbon-nitrogen (but not peptide) bonds"/>
    <property type="evidence" value="ECO:0007669"/>
    <property type="project" value="InterPro"/>
</dbReference>
<dbReference type="GO" id="GO:0005975">
    <property type="term" value="P:carbohydrate metabolic process"/>
    <property type="evidence" value="ECO:0007669"/>
    <property type="project" value="InterPro"/>
</dbReference>
<evidence type="ECO:0000313" key="4">
    <source>
        <dbReference type="EMBL" id="OXG08795.1"/>
    </source>
</evidence>
<dbReference type="SUPFAM" id="SSF88713">
    <property type="entry name" value="Glycoside hydrolase/deacetylase"/>
    <property type="match status" value="1"/>
</dbReference>
<proteinExistence type="predicted"/>
<keyword evidence="2" id="KW-0732">Signal</keyword>